<evidence type="ECO:0000313" key="3">
    <source>
        <dbReference type="EMBL" id="MFC4676294.1"/>
    </source>
</evidence>
<name>A0ABV9L223_9BACT</name>
<organism evidence="3 4">
    <name type="scientific">Dysgonomonas termitidis</name>
    <dbReference type="NCBI Taxonomy" id="1516126"/>
    <lineage>
        <taxon>Bacteria</taxon>
        <taxon>Pseudomonadati</taxon>
        <taxon>Bacteroidota</taxon>
        <taxon>Bacteroidia</taxon>
        <taxon>Bacteroidales</taxon>
        <taxon>Dysgonomonadaceae</taxon>
        <taxon>Dysgonomonas</taxon>
    </lineage>
</organism>
<protein>
    <submittedName>
        <fullName evidence="3">DUF6371 domain-containing protein</fullName>
    </submittedName>
</protein>
<dbReference type="InterPro" id="IPR045951">
    <property type="entry name" value="DUF6371"/>
</dbReference>
<gene>
    <name evidence="3" type="ORF">ACFO6W_21660</name>
</gene>
<comment type="caution">
    <text evidence="3">The sequence shown here is derived from an EMBL/GenBank/DDBJ whole genome shotgun (WGS) entry which is preliminary data.</text>
</comment>
<evidence type="ECO:0000259" key="1">
    <source>
        <dbReference type="Pfam" id="PF19898"/>
    </source>
</evidence>
<dbReference type="EMBL" id="JBHSGN010000128">
    <property type="protein sequence ID" value="MFC4676294.1"/>
    <property type="molecule type" value="Genomic_DNA"/>
</dbReference>
<dbReference type="NCBIfam" id="NF040506">
    <property type="entry name" value="PG0870_Nterm"/>
    <property type="match status" value="1"/>
</dbReference>
<proteinExistence type="predicted"/>
<dbReference type="Proteomes" id="UP001596023">
    <property type="component" value="Unassembled WGS sequence"/>
</dbReference>
<accession>A0ABV9L223</accession>
<sequence>MYKLEKYINKSQKHECPACGKRSFVHYVDEANKPLYQTAGRCDREDSCGYHYTPKEYFADNPADRDLNPPAWKGRKPKPVKMVTPQPIGTIPMKYIFDGCKNRNSDFVNFLFCLFDWETIKDITDPYFIGCTKNRAVIFPQIDEQGKCRTAKIQKYNPETGNRIKDEPGAVNWMHSILKKKGELPGGYNLRMCLFGLHLIRSERNKGKVVCICESEKSAVIASGAMPEYLWMAAGALGWLNIDKLKPLRDRCIILFPDTSATGKAFEKWTQIADEARSQGYDIHVSTMLEDECSGEQKERGYDIGDYLIDNRLRTAAKEKPERQLSEAGIRLAGMQKLNPVLTLLIDKLDLEVINN</sequence>
<evidence type="ECO:0000313" key="4">
    <source>
        <dbReference type="Proteomes" id="UP001596023"/>
    </source>
</evidence>
<dbReference type="RefSeq" id="WP_380000376.1">
    <property type="nucleotide sequence ID" value="NZ_JBHSGN010000128.1"/>
</dbReference>
<dbReference type="Pfam" id="PF21957">
    <property type="entry name" value="Zn_ribbon_16"/>
    <property type="match status" value="1"/>
</dbReference>
<dbReference type="Pfam" id="PF19898">
    <property type="entry name" value="DUF6371"/>
    <property type="match status" value="1"/>
</dbReference>
<evidence type="ECO:0000259" key="2">
    <source>
        <dbReference type="Pfam" id="PF21957"/>
    </source>
</evidence>
<feature type="domain" description="DUF6371" evidence="1">
    <location>
        <begin position="106"/>
        <end position="258"/>
    </location>
</feature>
<keyword evidence="4" id="KW-1185">Reference proteome</keyword>
<feature type="domain" description="Zinc beta-ribbon finger putative" evidence="2">
    <location>
        <begin position="2"/>
        <end position="62"/>
    </location>
</feature>
<dbReference type="InterPro" id="IPR047731">
    <property type="entry name" value="Zinc_ribbon_put"/>
</dbReference>
<reference evidence="4" key="1">
    <citation type="journal article" date="2019" name="Int. J. Syst. Evol. Microbiol.">
        <title>The Global Catalogue of Microorganisms (GCM) 10K type strain sequencing project: providing services to taxonomists for standard genome sequencing and annotation.</title>
        <authorList>
            <consortium name="The Broad Institute Genomics Platform"/>
            <consortium name="The Broad Institute Genome Sequencing Center for Infectious Disease"/>
            <person name="Wu L."/>
            <person name="Ma J."/>
        </authorList>
    </citation>
    <scope>NUCLEOTIDE SEQUENCE [LARGE SCALE GENOMIC DNA]</scope>
    <source>
        <strain evidence="4">CCUG 66188</strain>
    </source>
</reference>